<dbReference type="RefSeq" id="WP_150437218.1">
    <property type="nucleotide sequence ID" value="NZ_VYKJ01000015.1"/>
</dbReference>
<dbReference type="CDD" id="cd07516">
    <property type="entry name" value="HAD_Pase"/>
    <property type="match status" value="1"/>
</dbReference>
<evidence type="ECO:0000313" key="4">
    <source>
        <dbReference type="Proteomes" id="UP000335415"/>
    </source>
</evidence>
<dbReference type="PANTHER" id="PTHR10000:SF58">
    <property type="entry name" value="PYRIDOXAL PHOSPHATE PHOSPHATASE YBHA"/>
    <property type="match status" value="1"/>
</dbReference>
<keyword evidence="4" id="KW-1185">Reference proteome</keyword>
<evidence type="ECO:0000256" key="2">
    <source>
        <dbReference type="ARBA" id="ARBA00022801"/>
    </source>
</evidence>
<dbReference type="SUPFAM" id="SSF56784">
    <property type="entry name" value="HAD-like"/>
    <property type="match status" value="1"/>
</dbReference>
<keyword evidence="2 3" id="KW-0378">Hydrolase</keyword>
<dbReference type="Gene3D" id="3.40.50.1000">
    <property type="entry name" value="HAD superfamily/HAD-like"/>
    <property type="match status" value="1"/>
</dbReference>
<dbReference type="NCBIfam" id="TIGR01484">
    <property type="entry name" value="HAD-SF-IIB"/>
    <property type="match status" value="1"/>
</dbReference>
<evidence type="ECO:0000313" key="3">
    <source>
        <dbReference type="EMBL" id="KAA8996139.1"/>
    </source>
</evidence>
<comment type="caution">
    <text evidence="3">The sequence shown here is derived from an EMBL/GenBank/DDBJ whole genome shotgun (WGS) entry which is preliminary data.</text>
</comment>
<dbReference type="InterPro" id="IPR006379">
    <property type="entry name" value="HAD-SF_hydro_IIB"/>
</dbReference>
<dbReference type="AlphaFoldDB" id="A0A5J5FRZ6"/>
<dbReference type="GO" id="GO:0005829">
    <property type="term" value="C:cytosol"/>
    <property type="evidence" value="ECO:0007669"/>
    <property type="project" value="TreeGrafter"/>
</dbReference>
<dbReference type="PROSITE" id="PS01229">
    <property type="entry name" value="COF_2"/>
    <property type="match status" value="1"/>
</dbReference>
<protein>
    <submittedName>
        <fullName evidence="3">Cof-type HAD-IIB family hydrolase</fullName>
    </submittedName>
</protein>
<dbReference type="NCBIfam" id="TIGR00099">
    <property type="entry name" value="Cof-subfamily"/>
    <property type="match status" value="1"/>
</dbReference>
<name>A0A5J5FRZ6_9GAMM</name>
<accession>A0A5J5FRZ6</accession>
<keyword evidence="1" id="KW-0479">Metal-binding</keyword>
<evidence type="ECO:0000256" key="1">
    <source>
        <dbReference type="ARBA" id="ARBA00022723"/>
    </source>
</evidence>
<dbReference type="SFLD" id="SFLDS00003">
    <property type="entry name" value="Haloacid_Dehalogenase"/>
    <property type="match status" value="1"/>
</dbReference>
<dbReference type="Proteomes" id="UP000335415">
    <property type="component" value="Unassembled WGS sequence"/>
</dbReference>
<dbReference type="SFLD" id="SFLDG01140">
    <property type="entry name" value="C2.B:_Phosphomannomutase_and_P"/>
    <property type="match status" value="1"/>
</dbReference>
<dbReference type="GO" id="GO:0016791">
    <property type="term" value="F:phosphatase activity"/>
    <property type="evidence" value="ECO:0007669"/>
    <property type="project" value="TreeGrafter"/>
</dbReference>
<sequence length="275" mass="30825">MTYRVLALDLDGTTLNSDHQIPPQVKEAINRIKDRVMVLLVTGRHHTAARPYYAELGLNTPIICCNGTYVYDYQNNSVLAENAIERANAKKFLDLAQAHRLNLVMYVTDKMVYPAVSPVVYMKTMEEWAQQCPAAVRPEIERIDSLYDEMEASRYIWKFVAEGDIASIEAFSRLPWVNEHFIGEKSWSNRIDFSRKGNTKGVRLAALLAQQNIAPAQVVAIGDNHNDISMLQLAGLGVAMANADEAVRQVADRVTRETNNGLGIGEIIAEYFPPQ</sequence>
<dbReference type="OrthoDB" id="9781413at2"/>
<reference evidence="3 4" key="1">
    <citation type="submission" date="2019-09" db="EMBL/GenBank/DDBJ databases">
        <authorList>
            <person name="Li Y."/>
        </authorList>
    </citation>
    <scope>NUCLEOTIDE SEQUENCE [LARGE SCALE GENOMIC DNA]</scope>
    <source>
        <strain evidence="3 4">L3-3HA</strain>
    </source>
</reference>
<dbReference type="Pfam" id="PF08282">
    <property type="entry name" value="Hydrolase_3"/>
    <property type="match status" value="1"/>
</dbReference>
<dbReference type="InterPro" id="IPR036412">
    <property type="entry name" value="HAD-like_sf"/>
</dbReference>
<dbReference type="Gene3D" id="3.30.1240.10">
    <property type="match status" value="1"/>
</dbReference>
<dbReference type="InterPro" id="IPR000150">
    <property type="entry name" value="Cof"/>
</dbReference>
<dbReference type="PANTHER" id="PTHR10000">
    <property type="entry name" value="PHOSPHOSERINE PHOSPHATASE"/>
    <property type="match status" value="1"/>
</dbReference>
<proteinExistence type="predicted"/>
<organism evidence="3 4">
    <name type="scientific">Affinibrenneria salicis</name>
    <dbReference type="NCBI Taxonomy" id="2590031"/>
    <lineage>
        <taxon>Bacteria</taxon>
        <taxon>Pseudomonadati</taxon>
        <taxon>Pseudomonadota</taxon>
        <taxon>Gammaproteobacteria</taxon>
        <taxon>Enterobacterales</taxon>
        <taxon>Pectobacteriaceae</taxon>
        <taxon>Affinibrenneria</taxon>
    </lineage>
</organism>
<dbReference type="EMBL" id="VYKJ01000015">
    <property type="protein sequence ID" value="KAA8996139.1"/>
    <property type="molecule type" value="Genomic_DNA"/>
</dbReference>
<gene>
    <name evidence="3" type="ORF">FJU30_22510</name>
</gene>
<dbReference type="InterPro" id="IPR023214">
    <property type="entry name" value="HAD_sf"/>
</dbReference>
<dbReference type="GO" id="GO:0000287">
    <property type="term" value="F:magnesium ion binding"/>
    <property type="evidence" value="ECO:0007669"/>
    <property type="project" value="UniProtKB-ARBA"/>
</dbReference>